<comment type="caution">
    <text evidence="4">The sequence shown here is derived from an EMBL/GenBank/DDBJ whole genome shotgun (WGS) entry which is preliminary data.</text>
</comment>
<evidence type="ECO:0000313" key="5">
    <source>
        <dbReference type="Proteomes" id="UP000283329"/>
    </source>
</evidence>
<reference evidence="2 6" key="2">
    <citation type="journal article" date="2019" name="Nat. Med.">
        <title>A library of human gut bacterial isolates paired with longitudinal multiomics data enables mechanistic microbiome research.</title>
        <authorList>
            <person name="Poyet M."/>
            <person name="Groussin M."/>
            <person name="Gibbons S.M."/>
            <person name="Avila-Pacheco J."/>
            <person name="Jiang X."/>
            <person name="Kearney S.M."/>
            <person name="Perrotta A.R."/>
            <person name="Berdy B."/>
            <person name="Zhao S."/>
            <person name="Lieberman T.D."/>
            <person name="Swanson P.K."/>
            <person name="Smith M."/>
            <person name="Roesemann S."/>
            <person name="Alexander J.E."/>
            <person name="Rich S.A."/>
            <person name="Livny J."/>
            <person name="Vlamakis H."/>
            <person name="Clish C."/>
            <person name="Bullock K."/>
            <person name="Deik A."/>
            <person name="Scott J."/>
            <person name="Pierce K.A."/>
            <person name="Xavier R.J."/>
            <person name="Alm E.J."/>
        </authorList>
    </citation>
    <scope>NUCLEOTIDE SEQUENCE [LARGE SCALE GENOMIC DNA]</scope>
    <source>
        <strain evidence="2 6">BIOML-A15</strain>
    </source>
</reference>
<gene>
    <name evidence="4" type="ORF">DW206_08015</name>
    <name evidence="2" type="ORF">F3B90_03255</name>
    <name evidence="3" type="ORF">PQ628_03215</name>
</gene>
<proteinExistence type="predicted"/>
<dbReference type="AlphaFoldDB" id="A0A3E5IBG3"/>
<evidence type="ECO:0000313" key="2">
    <source>
        <dbReference type="EMBL" id="KAA4629769.1"/>
    </source>
</evidence>
<evidence type="ECO:0000313" key="6">
    <source>
        <dbReference type="Proteomes" id="UP000424805"/>
    </source>
</evidence>
<accession>A0A3E5IBG3</accession>
<dbReference type="Proteomes" id="UP000283329">
    <property type="component" value="Unassembled WGS sequence"/>
</dbReference>
<keyword evidence="1" id="KW-0732">Signal</keyword>
<dbReference type="RefSeq" id="WP_115483879.1">
    <property type="nucleotide sequence ID" value="NZ_BAABYV010000001.1"/>
</dbReference>
<dbReference type="Proteomes" id="UP000424805">
    <property type="component" value="Unassembled WGS sequence"/>
</dbReference>
<name>A0A3E5IBG3_BACOV</name>
<dbReference type="PROSITE" id="PS51257">
    <property type="entry name" value="PROKAR_LIPOPROTEIN"/>
    <property type="match status" value="1"/>
</dbReference>
<feature type="signal peptide" evidence="1">
    <location>
        <begin position="1"/>
        <end position="19"/>
    </location>
</feature>
<dbReference type="EMBL" id="VWFP01000002">
    <property type="protein sequence ID" value="KAA4629769.1"/>
    <property type="molecule type" value="Genomic_DNA"/>
</dbReference>
<evidence type="ECO:0000313" key="3">
    <source>
        <dbReference type="EMBL" id="MDC7957209.1"/>
    </source>
</evidence>
<dbReference type="EMBL" id="JAQQPO010000003">
    <property type="protein sequence ID" value="MDC7957209.1"/>
    <property type="molecule type" value="Genomic_DNA"/>
</dbReference>
<dbReference type="EMBL" id="QRJR01000005">
    <property type="protein sequence ID" value="RHH48569.1"/>
    <property type="molecule type" value="Genomic_DNA"/>
</dbReference>
<organism evidence="4 5">
    <name type="scientific">Bacteroides ovatus</name>
    <dbReference type="NCBI Taxonomy" id="28116"/>
    <lineage>
        <taxon>Bacteria</taxon>
        <taxon>Pseudomonadati</taxon>
        <taxon>Bacteroidota</taxon>
        <taxon>Bacteroidia</taxon>
        <taxon>Bacteroidales</taxon>
        <taxon>Bacteroidaceae</taxon>
        <taxon>Bacteroides</taxon>
    </lineage>
</organism>
<feature type="chain" id="PRO_5042709585" evidence="1">
    <location>
        <begin position="20"/>
        <end position="67"/>
    </location>
</feature>
<sequence>MKKLLYTIFIFIISFSTFSACDESEELTPKVDDTTSDYLLPTGVILTAQEREEVQERWNEYNTAINQ</sequence>
<reference evidence="4 5" key="1">
    <citation type="submission" date="2018-08" db="EMBL/GenBank/DDBJ databases">
        <title>A genome reference for cultivated species of the human gut microbiota.</title>
        <authorList>
            <person name="Zou Y."/>
            <person name="Xue W."/>
            <person name="Luo G."/>
        </authorList>
    </citation>
    <scope>NUCLEOTIDE SEQUENCE [LARGE SCALE GENOMIC DNA]</scope>
    <source>
        <strain evidence="4 5">AM17-48</strain>
    </source>
</reference>
<dbReference type="Proteomes" id="UP001215078">
    <property type="component" value="Unassembled WGS sequence"/>
</dbReference>
<reference evidence="3" key="3">
    <citation type="submission" date="2022-10" db="EMBL/GenBank/DDBJ databases">
        <title>Human gut microbiome strain richness.</title>
        <authorList>
            <person name="Chen-Liaw A."/>
        </authorList>
    </citation>
    <scope>NUCLEOTIDE SEQUENCE</scope>
    <source>
        <strain evidence="3">RTP21484st1_H8_RTP21484_190118</strain>
    </source>
</reference>
<evidence type="ECO:0000256" key="1">
    <source>
        <dbReference type="SAM" id="SignalP"/>
    </source>
</evidence>
<protein>
    <submittedName>
        <fullName evidence="4">Uncharacterized protein</fullName>
    </submittedName>
</protein>
<evidence type="ECO:0000313" key="4">
    <source>
        <dbReference type="EMBL" id="RHH48569.1"/>
    </source>
</evidence>